<evidence type="ECO:0000256" key="1">
    <source>
        <dbReference type="ARBA" id="ARBA00022723"/>
    </source>
</evidence>
<keyword evidence="7" id="KW-1185">Reference proteome</keyword>
<gene>
    <name evidence="6" type="primary">sdf4</name>
    <name evidence="6" type="ORF">Anas_09881</name>
</gene>
<protein>
    <submittedName>
        <fullName evidence="6">Calcium-binding protein</fullName>
    </submittedName>
</protein>
<dbReference type="Pfam" id="PF13202">
    <property type="entry name" value="EF-hand_5"/>
    <property type="match status" value="1"/>
</dbReference>
<dbReference type="SUPFAM" id="SSF47473">
    <property type="entry name" value="EF-hand"/>
    <property type="match status" value="2"/>
</dbReference>
<dbReference type="PANTHER" id="PTHR10827:SF98">
    <property type="entry name" value="45 KDA CALCIUM-BINDING PROTEIN"/>
    <property type="match status" value="1"/>
</dbReference>
<dbReference type="Proteomes" id="UP000326759">
    <property type="component" value="Unassembled WGS sequence"/>
</dbReference>
<dbReference type="GO" id="GO:0017156">
    <property type="term" value="P:calcium-ion regulated exocytosis"/>
    <property type="evidence" value="ECO:0007669"/>
    <property type="project" value="TreeGrafter"/>
</dbReference>
<reference evidence="6 7" key="1">
    <citation type="journal article" date="2019" name="PLoS Biol.">
        <title>Sex chromosomes control vertical transmission of feminizing Wolbachia symbionts in an isopod.</title>
        <authorList>
            <person name="Becking T."/>
            <person name="Chebbi M.A."/>
            <person name="Giraud I."/>
            <person name="Moumen B."/>
            <person name="Laverre T."/>
            <person name="Caubet Y."/>
            <person name="Peccoud J."/>
            <person name="Gilbert C."/>
            <person name="Cordaux R."/>
        </authorList>
    </citation>
    <scope>NUCLEOTIDE SEQUENCE [LARGE SCALE GENOMIC DNA]</scope>
    <source>
        <strain evidence="6">ANa2</strain>
        <tissue evidence="6">Whole body excluding digestive tract and cuticle</tissue>
    </source>
</reference>
<dbReference type="GO" id="GO:0005509">
    <property type="term" value="F:calcium ion binding"/>
    <property type="evidence" value="ECO:0007669"/>
    <property type="project" value="InterPro"/>
</dbReference>
<evidence type="ECO:0000313" key="6">
    <source>
        <dbReference type="EMBL" id="KAB7504310.1"/>
    </source>
</evidence>
<dbReference type="PROSITE" id="PS00018">
    <property type="entry name" value="EF_HAND_1"/>
    <property type="match status" value="2"/>
</dbReference>
<keyword evidence="4" id="KW-0812">Transmembrane</keyword>
<organism evidence="6 7">
    <name type="scientific">Armadillidium nasatum</name>
    <dbReference type="NCBI Taxonomy" id="96803"/>
    <lineage>
        <taxon>Eukaryota</taxon>
        <taxon>Metazoa</taxon>
        <taxon>Ecdysozoa</taxon>
        <taxon>Arthropoda</taxon>
        <taxon>Crustacea</taxon>
        <taxon>Multicrustacea</taxon>
        <taxon>Malacostraca</taxon>
        <taxon>Eumalacostraca</taxon>
        <taxon>Peracarida</taxon>
        <taxon>Isopoda</taxon>
        <taxon>Oniscidea</taxon>
        <taxon>Crinocheta</taxon>
        <taxon>Armadillidiidae</taxon>
        <taxon>Armadillidium</taxon>
    </lineage>
</organism>
<proteinExistence type="predicted"/>
<feature type="domain" description="EF-hand" evidence="5">
    <location>
        <begin position="306"/>
        <end position="341"/>
    </location>
</feature>
<accession>A0A5N5THC7</accession>
<evidence type="ECO:0000256" key="2">
    <source>
        <dbReference type="ARBA" id="ARBA00022737"/>
    </source>
</evidence>
<dbReference type="OrthoDB" id="9978834at2759"/>
<keyword evidence="2" id="KW-0677">Repeat</keyword>
<feature type="domain" description="EF-hand" evidence="5">
    <location>
        <begin position="95"/>
        <end position="130"/>
    </location>
</feature>
<dbReference type="SMART" id="SM00054">
    <property type="entry name" value="EFh"/>
    <property type="match status" value="2"/>
</dbReference>
<evidence type="ECO:0000256" key="4">
    <source>
        <dbReference type="SAM" id="Phobius"/>
    </source>
</evidence>
<dbReference type="Gene3D" id="1.10.238.10">
    <property type="entry name" value="EF-hand"/>
    <property type="match status" value="2"/>
</dbReference>
<evidence type="ECO:0000259" key="5">
    <source>
        <dbReference type="PROSITE" id="PS50222"/>
    </source>
</evidence>
<dbReference type="InterPro" id="IPR018247">
    <property type="entry name" value="EF_Hand_1_Ca_BS"/>
</dbReference>
<keyword evidence="4" id="KW-0472">Membrane</keyword>
<dbReference type="InterPro" id="IPR011992">
    <property type="entry name" value="EF-hand-dom_pair"/>
</dbReference>
<dbReference type="PROSITE" id="PS50222">
    <property type="entry name" value="EF_HAND_2"/>
    <property type="match status" value="2"/>
</dbReference>
<evidence type="ECO:0000256" key="3">
    <source>
        <dbReference type="ARBA" id="ARBA00022837"/>
    </source>
</evidence>
<sequence length="354" mass="41381">MFKKNLVNILSMVFTFFKIIMKSKSRIALWCFLACIYVLFIVITHFFNIPLKSRSVSSRLQMLGPKDILENSDYHKKGIMKMTKLSIEREYVNEESESILRKIFKNADKNSDSYLDTIELVSWIGKRIKEHLTQALQDNIFIFTAIDIKPRNGVISWEEYFHYFLKNRGYSEQYIKEHYSSLKGMPRELKEGIMREKAAWSQSVRDDPSRLSLDEFLAFRHPESSHATIIAIVEETLGRLDVDEDGVLSETEFSDPEFNEIPDHLNNNQFRDERIKEFRTAVDKDGDGNANRRELIDYFNPRNIHHAEKDALDLIGLADVNGDGKLSLSEVLMHKEEFMRSKMVDVSISFHDEF</sequence>
<evidence type="ECO:0000313" key="7">
    <source>
        <dbReference type="Proteomes" id="UP000326759"/>
    </source>
</evidence>
<dbReference type="AlphaFoldDB" id="A0A5N5THC7"/>
<feature type="transmembrane region" description="Helical" evidence="4">
    <location>
        <begin position="27"/>
        <end position="49"/>
    </location>
</feature>
<comment type="caution">
    <text evidence="6">The sequence shown here is derived from an EMBL/GenBank/DDBJ whole genome shotgun (WGS) entry which is preliminary data.</text>
</comment>
<dbReference type="EMBL" id="SEYY01003413">
    <property type="protein sequence ID" value="KAB7504310.1"/>
    <property type="molecule type" value="Genomic_DNA"/>
</dbReference>
<keyword evidence="3" id="KW-0106">Calcium</keyword>
<dbReference type="GO" id="GO:0005783">
    <property type="term" value="C:endoplasmic reticulum"/>
    <property type="evidence" value="ECO:0007669"/>
    <property type="project" value="TreeGrafter"/>
</dbReference>
<keyword evidence="4" id="KW-1133">Transmembrane helix</keyword>
<dbReference type="InterPro" id="IPR002048">
    <property type="entry name" value="EF_hand_dom"/>
</dbReference>
<dbReference type="PANTHER" id="PTHR10827">
    <property type="entry name" value="RETICULOCALBIN"/>
    <property type="match status" value="1"/>
</dbReference>
<keyword evidence="1" id="KW-0479">Metal-binding</keyword>
<name>A0A5N5THC7_9CRUS</name>